<evidence type="ECO:0000256" key="5">
    <source>
        <dbReference type="SAM" id="MobiDB-lite"/>
    </source>
</evidence>
<organism evidence="6 7">
    <name type="scientific">Strigamia maritima</name>
    <name type="common">European centipede</name>
    <name type="synonym">Geophilus maritimus</name>
    <dbReference type="NCBI Taxonomy" id="126957"/>
    <lineage>
        <taxon>Eukaryota</taxon>
        <taxon>Metazoa</taxon>
        <taxon>Ecdysozoa</taxon>
        <taxon>Arthropoda</taxon>
        <taxon>Myriapoda</taxon>
        <taxon>Chilopoda</taxon>
        <taxon>Pleurostigmophora</taxon>
        <taxon>Geophilomorpha</taxon>
        <taxon>Linotaeniidae</taxon>
        <taxon>Strigamia</taxon>
    </lineage>
</organism>
<evidence type="ECO:0000256" key="1">
    <source>
        <dbReference type="ARBA" id="ARBA00004123"/>
    </source>
</evidence>
<evidence type="ECO:0000256" key="2">
    <source>
        <dbReference type="ARBA" id="ARBA00022473"/>
    </source>
</evidence>
<comment type="subcellular location">
    <subcellularLocation>
        <location evidence="1">Nucleus</location>
    </subcellularLocation>
</comment>
<keyword evidence="7" id="KW-1185">Reference proteome</keyword>
<dbReference type="GO" id="GO:0033260">
    <property type="term" value="P:nuclear DNA replication"/>
    <property type="evidence" value="ECO:0007669"/>
    <property type="project" value="TreeGrafter"/>
</dbReference>
<dbReference type="STRING" id="126957.T1JCB0"/>
<dbReference type="PANTHER" id="PTHR12972">
    <property type="entry name" value="DOWNSTREAM NEIGHBOR OF SON"/>
    <property type="match status" value="1"/>
</dbReference>
<name>T1JCB0_STRMM</name>
<comment type="similarity">
    <text evidence="4">Belongs to the DONSON family.</text>
</comment>
<dbReference type="AlphaFoldDB" id="T1JCB0"/>
<dbReference type="GO" id="GO:0005634">
    <property type="term" value="C:nucleus"/>
    <property type="evidence" value="ECO:0007669"/>
    <property type="project" value="UniProtKB-SubCell"/>
</dbReference>
<dbReference type="HOGENOM" id="CLU_021567_1_0_1"/>
<keyword evidence="2" id="KW-0217">Developmental protein</keyword>
<protein>
    <recommendedName>
        <fullName evidence="8">Protein downstream neighbor of son homolog</fullName>
    </recommendedName>
</protein>
<accession>T1JCB0</accession>
<feature type="region of interest" description="Disordered" evidence="5">
    <location>
        <begin position="723"/>
        <end position="753"/>
    </location>
</feature>
<dbReference type="eggNOG" id="KOG4734">
    <property type="taxonomic scope" value="Eukaryota"/>
</dbReference>
<keyword evidence="3" id="KW-0539">Nucleus</keyword>
<dbReference type="EnsemblMetazoa" id="SMAR011420-RA">
    <property type="protein sequence ID" value="SMAR011420-PA"/>
    <property type="gene ID" value="SMAR011420"/>
</dbReference>
<dbReference type="PhylomeDB" id="T1JCB0"/>
<dbReference type="EMBL" id="JH432064">
    <property type="status" value="NOT_ANNOTATED_CDS"/>
    <property type="molecule type" value="Genomic_DNA"/>
</dbReference>
<proteinExistence type="inferred from homology"/>
<dbReference type="PANTHER" id="PTHR12972:SF0">
    <property type="entry name" value="PROTEIN DOWNSTREAM NEIGHBOR OF SON"/>
    <property type="match status" value="1"/>
</dbReference>
<evidence type="ECO:0000313" key="6">
    <source>
        <dbReference type="EnsemblMetazoa" id="SMAR011420-PA"/>
    </source>
</evidence>
<evidence type="ECO:0008006" key="8">
    <source>
        <dbReference type="Google" id="ProtNLM"/>
    </source>
</evidence>
<reference evidence="6" key="2">
    <citation type="submission" date="2015-02" db="UniProtKB">
        <authorList>
            <consortium name="EnsemblMetazoa"/>
        </authorList>
    </citation>
    <scope>IDENTIFICATION</scope>
</reference>
<evidence type="ECO:0000256" key="3">
    <source>
        <dbReference type="ARBA" id="ARBA00023242"/>
    </source>
</evidence>
<dbReference type="Proteomes" id="UP000014500">
    <property type="component" value="Unassembled WGS sequence"/>
</dbReference>
<dbReference type="PRINTS" id="PR02064">
    <property type="entry name" value="DONSON"/>
</dbReference>
<dbReference type="InterPro" id="IPR024861">
    <property type="entry name" value="Donson"/>
</dbReference>
<reference evidence="7" key="1">
    <citation type="submission" date="2011-05" db="EMBL/GenBank/DDBJ databases">
        <authorList>
            <person name="Richards S.R."/>
            <person name="Qu J."/>
            <person name="Jiang H."/>
            <person name="Jhangiani S.N."/>
            <person name="Agravi P."/>
            <person name="Goodspeed R."/>
            <person name="Gross S."/>
            <person name="Mandapat C."/>
            <person name="Jackson L."/>
            <person name="Mathew T."/>
            <person name="Pu L."/>
            <person name="Thornton R."/>
            <person name="Saada N."/>
            <person name="Wilczek-Boney K.B."/>
            <person name="Lee S."/>
            <person name="Kovar C."/>
            <person name="Wu Y."/>
            <person name="Scherer S.E."/>
            <person name="Worley K.C."/>
            <person name="Muzny D.M."/>
            <person name="Gibbs R."/>
        </authorList>
    </citation>
    <scope>NUCLEOTIDE SEQUENCE</scope>
    <source>
        <strain evidence="7">Brora</strain>
    </source>
</reference>
<sequence>MEAPVKRTFSKWIDMFSKGQSVMDPALRSPTSSYPKGWKTPSDVAREMKLKKKKKRALESRMIQGKCQTNLKQKIDKIESNSQTARIQYNPFKKTCNNDRSESHPEIVDVFESEDNRRRVDEQSSQSSFTLYNILQTLTPTVDGQKKIIKDETIWLTKLPVDWSLKTKLRIISSVNFKWNSATLKTTEEASGTTGFVRCLNSDDNYRLDTSPSAELHQRCLIWIHPWLPWLKMFPRLTTKLSTVNTFCSSNAEIRKELYLDWCDSFRSLWQLLRSRQCAYFYFCAHSFTVLFRATGIAGLSEINALISPTSTGFRNALTEEGINFTQPLSKSNRLSSTDSGFGTDSECSQEIKSSSSQMAELDGTTNSDECGDVTTWLTSVGLEEKTVLTGTSVQRKLSQRKKRLTDSRPESMVYIEGIDVHALYNFLLNSNTICISNTGPLAGVPPTLISSVAFQGATLRPLKVKHEMVYQGKNKYHSLQLSGPILPHISHSLVKLMAGNNSEIQSYKIFMSTLDTTTPFSKLTNSQSFGAEFAKESLTDCGLHEELIQILCSSESSQVLNEISIAISKKRIWLYKFKGGNSNVYDVSRTTKASKKSSMWLLRPEVEGEAIANENELFEKFEKEWSGCKMSFRRARRKQRFVRQHSTRKNFEEDTMLRYNLSRAQTRAHLGPTIFDGELWSRTRDVKSTGETMTILTLADGSTVCRVIRVITMQIATGFSVAKASKGQRGHSRAAHGPGHSRAAHGPGPGHS</sequence>
<evidence type="ECO:0000313" key="7">
    <source>
        <dbReference type="Proteomes" id="UP000014500"/>
    </source>
</evidence>
<evidence type="ECO:0000256" key="4">
    <source>
        <dbReference type="ARBA" id="ARBA00025806"/>
    </source>
</evidence>